<dbReference type="SUPFAM" id="SSF56300">
    <property type="entry name" value="Metallo-dependent phosphatases"/>
    <property type="match status" value="1"/>
</dbReference>
<proteinExistence type="predicted"/>
<protein>
    <submittedName>
        <fullName evidence="2">Serine/threonine protein phosphatase</fullName>
    </submittedName>
</protein>
<dbReference type="PROSITE" id="PS00125">
    <property type="entry name" value="SER_THR_PHOSPHATASE"/>
    <property type="match status" value="1"/>
</dbReference>
<dbReference type="Pfam" id="PF00149">
    <property type="entry name" value="Metallophos"/>
    <property type="match status" value="1"/>
</dbReference>
<dbReference type="Gene3D" id="3.60.21.10">
    <property type="match status" value="1"/>
</dbReference>
<reference evidence="2" key="1">
    <citation type="submission" date="2013-08" db="EMBL/GenBank/DDBJ databases">
        <authorList>
            <person name="Mendez C."/>
            <person name="Richter M."/>
            <person name="Ferrer M."/>
            <person name="Sanchez J."/>
        </authorList>
    </citation>
    <scope>NUCLEOTIDE SEQUENCE</scope>
</reference>
<dbReference type="InterPro" id="IPR004843">
    <property type="entry name" value="Calcineurin-like_PHP"/>
</dbReference>
<dbReference type="EMBL" id="AUZY01011020">
    <property type="protein sequence ID" value="EQD36308.1"/>
    <property type="molecule type" value="Genomic_DNA"/>
</dbReference>
<evidence type="ECO:0000259" key="1">
    <source>
        <dbReference type="PROSITE" id="PS00125"/>
    </source>
</evidence>
<evidence type="ECO:0000313" key="2">
    <source>
        <dbReference type="EMBL" id="EQD36308.1"/>
    </source>
</evidence>
<dbReference type="GO" id="GO:0016787">
    <property type="term" value="F:hydrolase activity"/>
    <property type="evidence" value="ECO:0007669"/>
    <property type="project" value="InterPro"/>
</dbReference>
<organism evidence="2">
    <name type="scientific">mine drainage metagenome</name>
    <dbReference type="NCBI Taxonomy" id="410659"/>
    <lineage>
        <taxon>unclassified sequences</taxon>
        <taxon>metagenomes</taxon>
        <taxon>ecological metagenomes</taxon>
    </lineage>
</organism>
<gene>
    <name evidence="2" type="ORF">B1B_16563</name>
</gene>
<accession>T0YT21</accession>
<dbReference type="InterPro" id="IPR029052">
    <property type="entry name" value="Metallo-depent_PP-like"/>
</dbReference>
<comment type="caution">
    <text evidence="2">The sequence shown here is derived from an EMBL/GenBank/DDBJ whole genome shotgun (WGS) entry which is preliminary data.</text>
</comment>
<dbReference type="InterPro" id="IPR006186">
    <property type="entry name" value="Ser/Thr-sp_prot-phosphatase"/>
</dbReference>
<name>T0YT21_9ZZZZ</name>
<reference evidence="2" key="2">
    <citation type="journal article" date="2014" name="ISME J.">
        <title>Microbial stratification in low pH oxic and suboxic macroscopic growths along an acid mine drainage.</title>
        <authorList>
            <person name="Mendez-Garcia C."/>
            <person name="Mesa V."/>
            <person name="Sprenger R.R."/>
            <person name="Richter M."/>
            <person name="Diez M.S."/>
            <person name="Solano J."/>
            <person name="Bargiela R."/>
            <person name="Golyshina O.V."/>
            <person name="Manteca A."/>
            <person name="Ramos J.L."/>
            <person name="Gallego J.R."/>
            <person name="Llorente I."/>
            <person name="Martins Dos Santos V.A."/>
            <person name="Jensen O.N."/>
            <person name="Pelaez A.I."/>
            <person name="Sanchez J."/>
            <person name="Ferrer M."/>
        </authorList>
    </citation>
    <scope>NUCLEOTIDE SEQUENCE</scope>
</reference>
<sequence length="125" mass="13600">MRPPNDLPLDPLSIPALAETDVLEALDRILPALPGRALLDLPEVPGARAWVLGDTHGDWPTAKALLDERILRREGRDRAILLGDYVDRTPAGLPQGSLVNALYLLSLNAALPGRVHLLRGNHETQ</sequence>
<feature type="domain" description="Serine/threonine specific protein phosphatases" evidence="1">
    <location>
        <begin position="118"/>
        <end position="123"/>
    </location>
</feature>
<dbReference type="AlphaFoldDB" id="T0YT21"/>
<feature type="non-terminal residue" evidence="2">
    <location>
        <position position="125"/>
    </location>
</feature>